<dbReference type="EMBL" id="JBBPBM010000006">
    <property type="protein sequence ID" value="KAK8578990.1"/>
    <property type="molecule type" value="Genomic_DNA"/>
</dbReference>
<gene>
    <name evidence="1" type="ORF">V6N12_069326</name>
</gene>
<proteinExistence type="predicted"/>
<accession>A0ABR2FDL9</accession>
<dbReference type="Proteomes" id="UP001472677">
    <property type="component" value="Unassembled WGS sequence"/>
</dbReference>
<sequence length="92" mass="9773">MVKRCVLDGGDGEGSNGCVKVSAQVFKGWELLKVGERVFEAAMVVVELGAGAQLQAARCRCDVLPAWCKGRGSVANLLPAGTLSLQFELFLF</sequence>
<comment type="caution">
    <text evidence="1">The sequence shown here is derived from an EMBL/GenBank/DDBJ whole genome shotgun (WGS) entry which is preliminary data.</text>
</comment>
<organism evidence="1 2">
    <name type="scientific">Hibiscus sabdariffa</name>
    <name type="common">roselle</name>
    <dbReference type="NCBI Taxonomy" id="183260"/>
    <lineage>
        <taxon>Eukaryota</taxon>
        <taxon>Viridiplantae</taxon>
        <taxon>Streptophyta</taxon>
        <taxon>Embryophyta</taxon>
        <taxon>Tracheophyta</taxon>
        <taxon>Spermatophyta</taxon>
        <taxon>Magnoliopsida</taxon>
        <taxon>eudicotyledons</taxon>
        <taxon>Gunneridae</taxon>
        <taxon>Pentapetalae</taxon>
        <taxon>rosids</taxon>
        <taxon>malvids</taxon>
        <taxon>Malvales</taxon>
        <taxon>Malvaceae</taxon>
        <taxon>Malvoideae</taxon>
        <taxon>Hibiscus</taxon>
    </lineage>
</organism>
<name>A0ABR2FDL9_9ROSI</name>
<keyword evidence="2" id="KW-1185">Reference proteome</keyword>
<reference evidence="1 2" key="1">
    <citation type="journal article" date="2024" name="G3 (Bethesda)">
        <title>Genome assembly of Hibiscus sabdariffa L. provides insights into metabolisms of medicinal natural products.</title>
        <authorList>
            <person name="Kim T."/>
        </authorList>
    </citation>
    <scope>NUCLEOTIDE SEQUENCE [LARGE SCALE GENOMIC DNA]</scope>
    <source>
        <strain evidence="1">TK-2024</strain>
        <tissue evidence="1">Old leaves</tissue>
    </source>
</reference>
<evidence type="ECO:0000313" key="2">
    <source>
        <dbReference type="Proteomes" id="UP001472677"/>
    </source>
</evidence>
<protein>
    <submittedName>
        <fullName evidence="1">Uncharacterized protein</fullName>
    </submittedName>
</protein>
<evidence type="ECO:0000313" key="1">
    <source>
        <dbReference type="EMBL" id="KAK8578990.1"/>
    </source>
</evidence>